<feature type="region of interest" description="Disordered" evidence="1">
    <location>
        <begin position="598"/>
        <end position="631"/>
    </location>
</feature>
<reference evidence="2 3" key="1">
    <citation type="submission" date="2020-04" db="EMBL/GenBank/DDBJ databases">
        <title>MicrobeNet Type strains.</title>
        <authorList>
            <person name="Nicholson A.C."/>
        </authorList>
    </citation>
    <scope>NUCLEOTIDE SEQUENCE [LARGE SCALE GENOMIC DNA]</scope>
    <source>
        <strain evidence="2 3">ATCC BAA-788</strain>
    </source>
</reference>
<evidence type="ECO:0000313" key="2">
    <source>
        <dbReference type="EMBL" id="NKY24423.1"/>
    </source>
</evidence>
<feature type="compositionally biased region" description="Polar residues" evidence="1">
    <location>
        <begin position="619"/>
        <end position="631"/>
    </location>
</feature>
<proteinExistence type="predicted"/>
<dbReference type="Proteomes" id="UP000581206">
    <property type="component" value="Unassembled WGS sequence"/>
</dbReference>
<accession>A0A7X6KYA0</accession>
<evidence type="ECO:0000256" key="1">
    <source>
        <dbReference type="SAM" id="MobiDB-lite"/>
    </source>
</evidence>
<dbReference type="InterPro" id="IPR011050">
    <property type="entry name" value="Pectin_lyase_fold/virulence"/>
</dbReference>
<dbReference type="SUPFAM" id="SSF51126">
    <property type="entry name" value="Pectin lyase-like"/>
    <property type="match status" value="1"/>
</dbReference>
<organism evidence="2 3">
    <name type="scientific">Cellulomonas denverensis</name>
    <dbReference type="NCBI Taxonomy" id="264297"/>
    <lineage>
        <taxon>Bacteria</taxon>
        <taxon>Bacillati</taxon>
        <taxon>Actinomycetota</taxon>
        <taxon>Actinomycetes</taxon>
        <taxon>Micrococcales</taxon>
        <taxon>Cellulomonadaceae</taxon>
        <taxon>Cellulomonas</taxon>
    </lineage>
</organism>
<gene>
    <name evidence="2" type="ORF">HGA03_17320</name>
</gene>
<dbReference type="RefSeq" id="WP_168631534.1">
    <property type="nucleotide sequence ID" value="NZ_BONL01000021.1"/>
</dbReference>
<name>A0A7X6KYA0_9CELL</name>
<protein>
    <submittedName>
        <fullName evidence="2">Uncharacterized protein</fullName>
    </submittedName>
</protein>
<dbReference type="AlphaFoldDB" id="A0A7X6KYA0"/>
<dbReference type="EMBL" id="JAAXOX010000015">
    <property type="protein sequence ID" value="NKY24423.1"/>
    <property type="molecule type" value="Genomic_DNA"/>
</dbReference>
<keyword evidence="3" id="KW-1185">Reference proteome</keyword>
<comment type="caution">
    <text evidence="2">The sequence shown here is derived from an EMBL/GenBank/DDBJ whole genome shotgun (WGS) entry which is preliminary data.</text>
</comment>
<evidence type="ECO:0000313" key="3">
    <source>
        <dbReference type="Proteomes" id="UP000581206"/>
    </source>
</evidence>
<sequence length="985" mass="102354">MTARIAPAASRPRRVRTSARLARWSRPVAAVLAAVALVATGITAAQSATPQLELLVNSLNTTADANPGDGICADAAGECTLRAAIQESNTLNRAADEIRIGMDPAFAGGRIDLTTSTSTWMRTTSVYSGGSIGGDGGAIFEVTAPVIIDLEHKVTAAPVSTLDGPGAAAFYLNGSDIELIGVDNTYSGETAFYVGPNAANVTIRDGAVQTANYYPERFLVVRGGASNVTVRNYDVAGFASNNSEWGWGWVDGATTAATAVTSLTIDNVRYNANLSGSCDSSSATGCSSTPVQAEGQHVNQLTFTNNTVTNFNRAGDNNNRLLNLRNATVGTVLWSGNTITNPRQYSADSLIDFGVSGAGATVGSFTITDNVFTDVQVASEEMNGIIRLPANKSISGTGLISGNTFLAGDAQSQAIYWQGPYSDAVNVSASHVVIEKNYFDGWGDNSSRSTIRMYQTGAVTVRQNTFGTTTGTQTNTVTEEGTASGSYATTMLSNWSYGANGKMNTWFPTARSSANVQSANLTAQRCTIDLEVAPPSDSANNADISGSRYPATPVTLDLYWTASRTAEVYLESVQVASDARTTLQVELPLPGDERLDHLPDGATLPVDPTTGAVSGGLRLQTQDPNAGDTTASSQYSRVALIDGTCQPELTIDQADDQNDPTLARDLHFTVRSSMALDPASLTAEDLALTATATADTIDAARLNPRVVSVTPVAGSDNTEFDVIARVDDSATVTASLGAGTVTSELGLANSQPAASTDNQITFTNPLVVDPPKFTLVTGEPNGKDYTIGLRPGAPEPGAELTFTATVDQTGVTHGVALSTTSPVIAVDAEQTDPITVTAAEGQVTANTRVVIAHEVSSADPNYDGLVVPSVTPHLFATDPTVQITKRAYTEVTDSSSPAQIEATGTEALSGTRLVDGQAVCWVYTVTNVSADDWATSLTGITVTDSDTRLGTGGVIGTIGTLGIGEQQKLSACAVLIPTDTTAVTP</sequence>